<dbReference type="Pfam" id="PF17759">
    <property type="entry name" value="tRNA_synthFbeta"/>
    <property type="match status" value="1"/>
</dbReference>
<comment type="caution">
    <text evidence="21">The sequence shown here is derived from an EMBL/GenBank/DDBJ whole genome shotgun (WGS) entry which is preliminary data.</text>
</comment>
<evidence type="ECO:0000256" key="12">
    <source>
        <dbReference type="ARBA" id="ARBA00022840"/>
    </source>
</evidence>
<feature type="non-terminal residue" evidence="21">
    <location>
        <position position="1"/>
    </location>
</feature>
<keyword evidence="8" id="KW-0820">tRNA-binding</keyword>
<comment type="cofactor">
    <cofactor evidence="1">
        <name>Mg(2+)</name>
        <dbReference type="ChEBI" id="CHEBI:18420"/>
    </cofactor>
</comment>
<evidence type="ECO:0000256" key="3">
    <source>
        <dbReference type="ARBA" id="ARBA00008653"/>
    </source>
</evidence>
<dbReference type="SUPFAM" id="SSF54991">
    <property type="entry name" value="Anticodon-binding domain of PheRS"/>
    <property type="match status" value="1"/>
</dbReference>
<dbReference type="InterPro" id="IPR009061">
    <property type="entry name" value="DNA-bd_dom_put_sf"/>
</dbReference>
<evidence type="ECO:0000259" key="19">
    <source>
        <dbReference type="PROSITE" id="PS51447"/>
    </source>
</evidence>
<dbReference type="SMART" id="SM00873">
    <property type="entry name" value="B3_4"/>
    <property type="match status" value="1"/>
</dbReference>
<evidence type="ECO:0000256" key="10">
    <source>
        <dbReference type="ARBA" id="ARBA00022723"/>
    </source>
</evidence>
<dbReference type="GO" id="GO:0000287">
    <property type="term" value="F:magnesium ion binding"/>
    <property type="evidence" value="ECO:0007669"/>
    <property type="project" value="InterPro"/>
</dbReference>
<evidence type="ECO:0000256" key="11">
    <source>
        <dbReference type="ARBA" id="ARBA00022741"/>
    </source>
</evidence>
<evidence type="ECO:0000256" key="5">
    <source>
        <dbReference type="ARBA" id="ARBA00012814"/>
    </source>
</evidence>
<dbReference type="InterPro" id="IPR005146">
    <property type="entry name" value="B3/B4_tRNA-bd"/>
</dbReference>
<dbReference type="SMART" id="SM00896">
    <property type="entry name" value="FDX-ACB"/>
    <property type="match status" value="1"/>
</dbReference>
<sequence>LELSDDHDGILDLARHLGGEDGLVPGKALADVLGPPEQILEVEVPFNRPDGLGIVGLAREVKSALGGRWTDPASARLANRWQGRADFPLEIEDPEGCPRYIAQVVDGIAIGPSAPAIRRRLESMGQRPINNIVDLTNFVLFEYGQPLHAFDLAKLKGPAIRVRRAAQGERIVTLDGKERVLGNEVLVIADRDHPVAVAGVMGGVESEVGEATTAILLECACFQPQRVRRGARWLGLASEASRRFERGVDPGVGPAAAARFLALLREQSPGVKTGAARERAILDGKHRTMTLRASRYARMIGHSLTVPEMKRHLESFEFGVEAGDPLRVTVPSWRGDVTLEDDLVEEVARAHGYEKIGEAPLETRGVFATRSARERGLERARAAFLALGLTEAMTTTLVSEREAVGSARLLGEEEGTLVRLKNPTSREGEVLRGSPVPGLLRAAAHNLRQGMQSVRLFELGAGFRAHGAGLPEEIPMAAAIVIGARYAHAHDEREPLADFAHAKGLWEAWLEAMRVDSPEWRAYSAVGWKPGASAEVGCGASRIGWAGTLGPPLLREWDIEVPARHDAHLFVALLDPVLRSAATRTRATLPGRYPPVRRDLAFFVPEDVAHRQLEQALTAAGGRELASVELFDVYSGPGTPDGMKSLAFALEFQHPERTLTEAEVQTMQEKMVTAVASSCGGRLRER</sequence>
<dbReference type="InterPro" id="IPR036690">
    <property type="entry name" value="Fdx_antiC-bd_sf"/>
</dbReference>
<keyword evidence="16" id="KW-0030">Aminoacyl-tRNA synthetase</keyword>
<keyword evidence="13" id="KW-0460">Magnesium</keyword>
<evidence type="ECO:0000256" key="8">
    <source>
        <dbReference type="ARBA" id="ARBA00022555"/>
    </source>
</evidence>
<dbReference type="InterPro" id="IPR005121">
    <property type="entry name" value="Fdx_antiC-bd"/>
</dbReference>
<protein>
    <recommendedName>
        <fullName evidence="6">Phenylalanine--tRNA ligase beta subunit</fullName>
        <ecNumber evidence="5">6.1.1.20</ecNumber>
    </recommendedName>
    <alternativeName>
        <fullName evidence="17">Phenylalanyl-tRNA synthetase beta subunit</fullName>
    </alternativeName>
</protein>
<dbReference type="EMBL" id="VBOS01000537">
    <property type="protein sequence ID" value="TMQ47346.1"/>
    <property type="molecule type" value="Genomic_DNA"/>
</dbReference>
<comment type="subunit">
    <text evidence="4">Tetramer of two alpha and two beta subunits.</text>
</comment>
<feature type="domain" description="B5" evidence="20">
    <location>
        <begin position="284"/>
        <end position="358"/>
    </location>
</feature>
<comment type="similarity">
    <text evidence="3">Belongs to the phenylalanyl-tRNA synthetase beta subunit family. Type 1 subfamily.</text>
</comment>
<dbReference type="InterPro" id="IPR005147">
    <property type="entry name" value="tRNA_synthase_B5-dom"/>
</dbReference>
<evidence type="ECO:0000256" key="6">
    <source>
        <dbReference type="ARBA" id="ARBA00017032"/>
    </source>
</evidence>
<comment type="subcellular location">
    <subcellularLocation>
        <location evidence="2">Cytoplasm</location>
    </subcellularLocation>
</comment>
<evidence type="ECO:0000256" key="13">
    <source>
        <dbReference type="ARBA" id="ARBA00022842"/>
    </source>
</evidence>
<dbReference type="Gene3D" id="3.50.40.10">
    <property type="entry name" value="Phenylalanyl-trna Synthetase, Chain B, domain 3"/>
    <property type="match status" value="1"/>
</dbReference>
<dbReference type="InterPro" id="IPR020825">
    <property type="entry name" value="Phe-tRNA_synthase-like_B3/B4"/>
</dbReference>
<dbReference type="FunFam" id="3.30.70.380:FF:000001">
    <property type="entry name" value="Phenylalanine--tRNA ligase beta subunit"/>
    <property type="match status" value="1"/>
</dbReference>
<dbReference type="Pfam" id="PF03147">
    <property type="entry name" value="FDX-ACB"/>
    <property type="match status" value="1"/>
</dbReference>
<dbReference type="GO" id="GO:0006432">
    <property type="term" value="P:phenylalanyl-tRNA aminoacylation"/>
    <property type="evidence" value="ECO:0007669"/>
    <property type="project" value="InterPro"/>
</dbReference>
<evidence type="ECO:0000256" key="16">
    <source>
        <dbReference type="ARBA" id="ARBA00023146"/>
    </source>
</evidence>
<evidence type="ECO:0000256" key="17">
    <source>
        <dbReference type="ARBA" id="ARBA00033189"/>
    </source>
</evidence>
<feature type="domain" description="FDX-ACB" evidence="19">
    <location>
        <begin position="591"/>
        <end position="684"/>
    </location>
</feature>
<dbReference type="AlphaFoldDB" id="A0A538S7P4"/>
<evidence type="ECO:0000256" key="18">
    <source>
        <dbReference type="ARBA" id="ARBA00049255"/>
    </source>
</evidence>
<name>A0A538S7P4_UNCEI</name>
<keyword evidence="11" id="KW-0547">Nucleotide-binding</keyword>
<reference evidence="21 22" key="1">
    <citation type="journal article" date="2019" name="Nat. Microbiol.">
        <title>Mediterranean grassland soil C-N compound turnover is dependent on rainfall and depth, and is mediated by genomically divergent microorganisms.</title>
        <authorList>
            <person name="Diamond S."/>
            <person name="Andeer P.F."/>
            <person name="Li Z."/>
            <person name="Crits-Christoph A."/>
            <person name="Burstein D."/>
            <person name="Anantharaman K."/>
            <person name="Lane K.R."/>
            <person name="Thomas B.C."/>
            <person name="Pan C."/>
            <person name="Northen T.R."/>
            <person name="Banfield J.F."/>
        </authorList>
    </citation>
    <scope>NUCLEOTIDE SEQUENCE [LARGE SCALE GENOMIC DNA]</scope>
    <source>
        <strain evidence="21">WS_2</strain>
    </source>
</reference>
<dbReference type="SUPFAM" id="SSF56037">
    <property type="entry name" value="PheT/TilS domain"/>
    <property type="match status" value="1"/>
</dbReference>
<dbReference type="Pfam" id="PF03484">
    <property type="entry name" value="B5"/>
    <property type="match status" value="1"/>
</dbReference>
<dbReference type="InterPro" id="IPR041616">
    <property type="entry name" value="PheRS_beta_core"/>
</dbReference>
<dbReference type="PROSITE" id="PS51447">
    <property type="entry name" value="FDX_ACB"/>
    <property type="match status" value="1"/>
</dbReference>
<evidence type="ECO:0000256" key="15">
    <source>
        <dbReference type="ARBA" id="ARBA00022917"/>
    </source>
</evidence>
<dbReference type="HAMAP" id="MF_00283">
    <property type="entry name" value="Phe_tRNA_synth_beta1"/>
    <property type="match status" value="1"/>
</dbReference>
<dbReference type="InterPro" id="IPR012340">
    <property type="entry name" value="NA-bd_OB-fold"/>
</dbReference>
<dbReference type="Gene3D" id="3.30.56.10">
    <property type="match status" value="2"/>
</dbReference>
<evidence type="ECO:0000256" key="7">
    <source>
        <dbReference type="ARBA" id="ARBA00022490"/>
    </source>
</evidence>
<dbReference type="SUPFAM" id="SSF55681">
    <property type="entry name" value="Class II aaRS and biotin synthetases"/>
    <property type="match status" value="1"/>
</dbReference>
<dbReference type="Gene3D" id="3.30.930.10">
    <property type="entry name" value="Bira Bifunctional Protein, Domain 2"/>
    <property type="match status" value="1"/>
</dbReference>
<dbReference type="GO" id="GO:0000049">
    <property type="term" value="F:tRNA binding"/>
    <property type="evidence" value="ECO:0007669"/>
    <property type="project" value="UniProtKB-KW"/>
</dbReference>
<evidence type="ECO:0000256" key="4">
    <source>
        <dbReference type="ARBA" id="ARBA00011209"/>
    </source>
</evidence>
<dbReference type="PROSITE" id="PS51483">
    <property type="entry name" value="B5"/>
    <property type="match status" value="1"/>
</dbReference>
<keyword evidence="7" id="KW-0963">Cytoplasm</keyword>
<proteinExistence type="inferred from homology"/>
<keyword evidence="9 21" id="KW-0436">Ligase</keyword>
<dbReference type="GO" id="GO:0009328">
    <property type="term" value="C:phenylalanine-tRNA ligase complex"/>
    <property type="evidence" value="ECO:0007669"/>
    <property type="project" value="TreeGrafter"/>
</dbReference>
<dbReference type="EC" id="6.1.1.20" evidence="5"/>
<evidence type="ECO:0000313" key="21">
    <source>
        <dbReference type="EMBL" id="TMQ47346.1"/>
    </source>
</evidence>
<evidence type="ECO:0000313" key="22">
    <source>
        <dbReference type="Proteomes" id="UP000317716"/>
    </source>
</evidence>
<dbReference type="NCBIfam" id="TIGR00472">
    <property type="entry name" value="pheT_bact"/>
    <property type="match status" value="1"/>
</dbReference>
<comment type="catalytic activity">
    <reaction evidence="18">
        <text>tRNA(Phe) + L-phenylalanine + ATP = L-phenylalanyl-tRNA(Phe) + AMP + diphosphate + H(+)</text>
        <dbReference type="Rhea" id="RHEA:19413"/>
        <dbReference type="Rhea" id="RHEA-COMP:9668"/>
        <dbReference type="Rhea" id="RHEA-COMP:9699"/>
        <dbReference type="ChEBI" id="CHEBI:15378"/>
        <dbReference type="ChEBI" id="CHEBI:30616"/>
        <dbReference type="ChEBI" id="CHEBI:33019"/>
        <dbReference type="ChEBI" id="CHEBI:58095"/>
        <dbReference type="ChEBI" id="CHEBI:78442"/>
        <dbReference type="ChEBI" id="CHEBI:78531"/>
        <dbReference type="ChEBI" id="CHEBI:456215"/>
        <dbReference type="EC" id="6.1.1.20"/>
    </reaction>
</comment>
<dbReference type="SMART" id="SM00874">
    <property type="entry name" value="B5"/>
    <property type="match status" value="1"/>
</dbReference>
<dbReference type="Proteomes" id="UP000317716">
    <property type="component" value="Unassembled WGS sequence"/>
</dbReference>
<dbReference type="GO" id="GO:0004826">
    <property type="term" value="F:phenylalanine-tRNA ligase activity"/>
    <property type="evidence" value="ECO:0007669"/>
    <property type="project" value="UniProtKB-EC"/>
</dbReference>
<organism evidence="21 22">
    <name type="scientific">Eiseniibacteriota bacterium</name>
    <dbReference type="NCBI Taxonomy" id="2212470"/>
    <lineage>
        <taxon>Bacteria</taxon>
        <taxon>Candidatus Eiseniibacteriota</taxon>
    </lineage>
</organism>
<dbReference type="InterPro" id="IPR045864">
    <property type="entry name" value="aa-tRNA-synth_II/BPL/LPL"/>
</dbReference>
<evidence type="ECO:0000259" key="20">
    <source>
        <dbReference type="PROSITE" id="PS51483"/>
    </source>
</evidence>
<keyword evidence="14" id="KW-0694">RNA-binding</keyword>
<dbReference type="PANTHER" id="PTHR10947:SF0">
    <property type="entry name" value="PHENYLALANINE--TRNA LIGASE BETA SUBUNIT"/>
    <property type="match status" value="1"/>
</dbReference>
<accession>A0A538S7P4</accession>
<keyword evidence="12" id="KW-0067">ATP-binding</keyword>
<evidence type="ECO:0000256" key="9">
    <source>
        <dbReference type="ARBA" id="ARBA00022598"/>
    </source>
</evidence>
<dbReference type="SUPFAM" id="SSF46955">
    <property type="entry name" value="Putative DNA-binding domain"/>
    <property type="match status" value="1"/>
</dbReference>
<dbReference type="Gene3D" id="3.30.70.380">
    <property type="entry name" value="Ferrodoxin-fold anticodon-binding domain"/>
    <property type="match status" value="1"/>
</dbReference>
<evidence type="ECO:0000256" key="2">
    <source>
        <dbReference type="ARBA" id="ARBA00004496"/>
    </source>
</evidence>
<evidence type="ECO:0000256" key="14">
    <source>
        <dbReference type="ARBA" id="ARBA00022884"/>
    </source>
</evidence>
<keyword evidence="10" id="KW-0479">Metal-binding</keyword>
<dbReference type="GO" id="GO:0005524">
    <property type="term" value="F:ATP binding"/>
    <property type="evidence" value="ECO:0007669"/>
    <property type="project" value="UniProtKB-KW"/>
</dbReference>
<dbReference type="PANTHER" id="PTHR10947">
    <property type="entry name" value="PHENYLALANYL-TRNA SYNTHETASE BETA CHAIN AND LEUCINE-RICH REPEAT-CONTAINING PROTEIN 47"/>
    <property type="match status" value="1"/>
</dbReference>
<dbReference type="InterPro" id="IPR004532">
    <property type="entry name" value="Phe-tRNA-ligase_IIc_bsu_bact"/>
</dbReference>
<dbReference type="Pfam" id="PF03483">
    <property type="entry name" value="B3_4"/>
    <property type="match status" value="1"/>
</dbReference>
<gene>
    <name evidence="21" type="primary">pheT</name>
    <name evidence="21" type="ORF">E6K72_14100</name>
</gene>
<keyword evidence="15" id="KW-0648">Protein biosynthesis</keyword>
<evidence type="ECO:0000256" key="1">
    <source>
        <dbReference type="ARBA" id="ARBA00001946"/>
    </source>
</evidence>
<dbReference type="InterPro" id="IPR045060">
    <property type="entry name" value="Phe-tRNA-ligase_IIc_bsu"/>
</dbReference>
<dbReference type="Gene3D" id="2.40.50.140">
    <property type="entry name" value="Nucleic acid-binding proteins"/>
    <property type="match status" value="1"/>
</dbReference>